<sequence length="125" mass="14699">MPKLGRGSLLCGVWALRHVFGVLSHWPEWTEMLLWPEWPCAFNMPSMKSWISKSWFCYNIDKDDDVLLGTKDIRSAFGRSRFARHPGVGRVFKVAFEVVVRRTSELFALWPEWLLFLIGRRICVR</sequence>
<accession>A0AAD3TIL0</accession>
<feature type="signal peptide" evidence="1">
    <location>
        <begin position="1"/>
        <end position="24"/>
    </location>
</feature>
<gene>
    <name evidence="2" type="ORF">Nepgr_031672</name>
</gene>
<evidence type="ECO:0000256" key="1">
    <source>
        <dbReference type="SAM" id="SignalP"/>
    </source>
</evidence>
<organism evidence="2 3">
    <name type="scientific">Nepenthes gracilis</name>
    <name type="common">Slender pitcher plant</name>
    <dbReference type="NCBI Taxonomy" id="150966"/>
    <lineage>
        <taxon>Eukaryota</taxon>
        <taxon>Viridiplantae</taxon>
        <taxon>Streptophyta</taxon>
        <taxon>Embryophyta</taxon>
        <taxon>Tracheophyta</taxon>
        <taxon>Spermatophyta</taxon>
        <taxon>Magnoliopsida</taxon>
        <taxon>eudicotyledons</taxon>
        <taxon>Gunneridae</taxon>
        <taxon>Pentapetalae</taxon>
        <taxon>Caryophyllales</taxon>
        <taxon>Nepenthaceae</taxon>
        <taxon>Nepenthes</taxon>
    </lineage>
</organism>
<evidence type="ECO:0000313" key="2">
    <source>
        <dbReference type="EMBL" id="GMH29829.1"/>
    </source>
</evidence>
<comment type="caution">
    <text evidence="2">The sequence shown here is derived from an EMBL/GenBank/DDBJ whole genome shotgun (WGS) entry which is preliminary data.</text>
</comment>
<evidence type="ECO:0008006" key="4">
    <source>
        <dbReference type="Google" id="ProtNLM"/>
    </source>
</evidence>
<proteinExistence type="predicted"/>
<feature type="chain" id="PRO_5042145740" description="Secreted protein" evidence="1">
    <location>
        <begin position="25"/>
        <end position="125"/>
    </location>
</feature>
<keyword evidence="1" id="KW-0732">Signal</keyword>
<dbReference type="AlphaFoldDB" id="A0AAD3TIL0"/>
<dbReference type="Proteomes" id="UP001279734">
    <property type="component" value="Unassembled WGS sequence"/>
</dbReference>
<keyword evidence="3" id="KW-1185">Reference proteome</keyword>
<reference evidence="2" key="1">
    <citation type="submission" date="2023-05" db="EMBL/GenBank/DDBJ databases">
        <title>Nepenthes gracilis genome sequencing.</title>
        <authorList>
            <person name="Fukushima K."/>
        </authorList>
    </citation>
    <scope>NUCLEOTIDE SEQUENCE</scope>
    <source>
        <strain evidence="2">SING2019-196</strain>
    </source>
</reference>
<name>A0AAD3TIL0_NEPGR</name>
<protein>
    <recommendedName>
        <fullName evidence="4">Secreted protein</fullName>
    </recommendedName>
</protein>
<evidence type="ECO:0000313" key="3">
    <source>
        <dbReference type="Proteomes" id="UP001279734"/>
    </source>
</evidence>
<dbReference type="EMBL" id="BSYO01000037">
    <property type="protein sequence ID" value="GMH29829.1"/>
    <property type="molecule type" value="Genomic_DNA"/>
</dbReference>